<dbReference type="Proteomes" id="UP000247459">
    <property type="component" value="Unassembled WGS sequence"/>
</dbReference>
<dbReference type="EC" id="2.3.1.158" evidence="2"/>
<reference evidence="2 3" key="1">
    <citation type="submission" date="2018-01" db="EMBL/GenBank/DDBJ databases">
        <title>Genome sequence of the PGP bacterium Paenibacillus illinoisensis E3.</title>
        <authorList>
            <person name="Rolli E."/>
            <person name="Marasco R."/>
            <person name="Bessem C."/>
            <person name="Michoud G."/>
            <person name="Gaiarsa S."/>
            <person name="Borin S."/>
            <person name="Daffonchio D."/>
        </authorList>
    </citation>
    <scope>NUCLEOTIDE SEQUENCE [LARGE SCALE GENOMIC DNA]</scope>
    <source>
        <strain evidence="2 3">E3</strain>
    </source>
</reference>
<evidence type="ECO:0000313" key="2">
    <source>
        <dbReference type="EMBL" id="PYY25510.1"/>
    </source>
</evidence>
<protein>
    <submittedName>
        <fullName evidence="2">Acetyltransferase</fullName>
        <ecNumber evidence="2">2.3.1.158</ecNumber>
    </submittedName>
</protein>
<dbReference type="RefSeq" id="WP_110822846.1">
    <property type="nucleotide sequence ID" value="NZ_PRLG01000037.1"/>
</dbReference>
<keyword evidence="2" id="KW-0808">Transferase</keyword>
<sequence>MNSPKQDVELQIVYEEHEEDYKAICDRLYNYNVRETKGLLKKPGKSINLFLRDMEGQAVGGIFCATYCETLYIDNFWIDEEYRNYGSGKSLLLQAESIASSMGCKLAHTSTFSYQAPEFYQKMGYEVFGVIDEYPEGIVQYFLKKRL</sequence>
<name>A0A2W0C0V0_9BACL</name>
<dbReference type="InterPro" id="IPR000182">
    <property type="entry name" value="GNAT_dom"/>
</dbReference>
<evidence type="ECO:0000313" key="3">
    <source>
        <dbReference type="Proteomes" id="UP000247459"/>
    </source>
</evidence>
<dbReference type="OrthoDB" id="9787920at2"/>
<dbReference type="GO" id="GO:0046027">
    <property type="term" value="F:phospholipid:diacylglycerol acyltransferase activity"/>
    <property type="evidence" value="ECO:0007669"/>
    <property type="project" value="UniProtKB-EC"/>
</dbReference>
<dbReference type="EMBL" id="PRLG01000037">
    <property type="protein sequence ID" value="PYY25510.1"/>
    <property type="molecule type" value="Genomic_DNA"/>
</dbReference>
<dbReference type="Gene3D" id="3.40.630.30">
    <property type="match status" value="1"/>
</dbReference>
<evidence type="ECO:0000259" key="1">
    <source>
        <dbReference type="PROSITE" id="PS51186"/>
    </source>
</evidence>
<keyword evidence="2" id="KW-0012">Acyltransferase</keyword>
<feature type="domain" description="N-acetyltransferase" evidence="1">
    <location>
        <begin position="8"/>
        <end position="147"/>
    </location>
</feature>
<dbReference type="InterPro" id="IPR016181">
    <property type="entry name" value="Acyl_CoA_acyltransferase"/>
</dbReference>
<accession>A0A2W0C0V0</accession>
<dbReference type="SUPFAM" id="SSF55729">
    <property type="entry name" value="Acyl-CoA N-acyltransferases (Nat)"/>
    <property type="match status" value="1"/>
</dbReference>
<gene>
    <name evidence="2" type="ORF">PIL02S_06498</name>
</gene>
<dbReference type="AlphaFoldDB" id="A0A2W0C0V0"/>
<dbReference type="Pfam" id="PF13508">
    <property type="entry name" value="Acetyltransf_7"/>
    <property type="match status" value="1"/>
</dbReference>
<comment type="caution">
    <text evidence="2">The sequence shown here is derived from an EMBL/GenBank/DDBJ whole genome shotgun (WGS) entry which is preliminary data.</text>
</comment>
<dbReference type="CDD" id="cd04301">
    <property type="entry name" value="NAT_SF"/>
    <property type="match status" value="1"/>
</dbReference>
<organism evidence="2 3">
    <name type="scientific">Paenibacillus illinoisensis</name>
    <dbReference type="NCBI Taxonomy" id="59845"/>
    <lineage>
        <taxon>Bacteria</taxon>
        <taxon>Bacillati</taxon>
        <taxon>Bacillota</taxon>
        <taxon>Bacilli</taxon>
        <taxon>Bacillales</taxon>
        <taxon>Paenibacillaceae</taxon>
        <taxon>Paenibacillus</taxon>
    </lineage>
</organism>
<proteinExistence type="predicted"/>
<dbReference type="PROSITE" id="PS51186">
    <property type="entry name" value="GNAT"/>
    <property type="match status" value="1"/>
</dbReference>